<dbReference type="GeneID" id="7847046"/>
<feature type="coiled-coil region" evidence="1">
    <location>
        <begin position="279"/>
        <end position="313"/>
    </location>
</feature>
<gene>
    <name evidence="3" type="ORF">TTHERM_00526570</name>
</gene>
<keyword evidence="1" id="KW-0175">Coiled coil</keyword>
<feature type="coiled-coil region" evidence="1">
    <location>
        <begin position="155"/>
        <end position="182"/>
    </location>
</feature>
<accession>I7MB80</accession>
<feature type="region of interest" description="Disordered" evidence="2">
    <location>
        <begin position="1"/>
        <end position="24"/>
    </location>
</feature>
<dbReference type="KEGG" id="tet:TTHERM_00526570"/>
<reference evidence="4" key="1">
    <citation type="journal article" date="2006" name="PLoS Biol.">
        <title>Macronuclear genome sequence of the ciliate Tetrahymena thermophila, a model eukaryote.</title>
        <authorList>
            <person name="Eisen J.A."/>
            <person name="Coyne R.S."/>
            <person name="Wu M."/>
            <person name="Wu D."/>
            <person name="Thiagarajan M."/>
            <person name="Wortman J.R."/>
            <person name="Badger J.H."/>
            <person name="Ren Q."/>
            <person name="Amedeo P."/>
            <person name="Jones K.M."/>
            <person name="Tallon L.J."/>
            <person name="Delcher A.L."/>
            <person name="Salzberg S.L."/>
            <person name="Silva J.C."/>
            <person name="Haas B.J."/>
            <person name="Majoros W.H."/>
            <person name="Farzad M."/>
            <person name="Carlton J.M."/>
            <person name="Smith R.K. Jr."/>
            <person name="Garg J."/>
            <person name="Pearlman R.E."/>
            <person name="Karrer K.M."/>
            <person name="Sun L."/>
            <person name="Manning G."/>
            <person name="Elde N.C."/>
            <person name="Turkewitz A.P."/>
            <person name="Asai D.J."/>
            <person name="Wilkes D.E."/>
            <person name="Wang Y."/>
            <person name="Cai H."/>
            <person name="Collins K."/>
            <person name="Stewart B.A."/>
            <person name="Lee S.R."/>
            <person name="Wilamowska K."/>
            <person name="Weinberg Z."/>
            <person name="Ruzzo W.L."/>
            <person name="Wloga D."/>
            <person name="Gaertig J."/>
            <person name="Frankel J."/>
            <person name="Tsao C.-C."/>
            <person name="Gorovsky M.A."/>
            <person name="Keeling P.J."/>
            <person name="Waller R.F."/>
            <person name="Patron N.J."/>
            <person name="Cherry J.M."/>
            <person name="Stover N.A."/>
            <person name="Krieger C.J."/>
            <person name="del Toro C."/>
            <person name="Ryder H.F."/>
            <person name="Williamson S.C."/>
            <person name="Barbeau R.A."/>
            <person name="Hamilton E.P."/>
            <person name="Orias E."/>
        </authorList>
    </citation>
    <scope>NUCLEOTIDE SEQUENCE [LARGE SCALE GENOMIC DNA]</scope>
    <source>
        <strain evidence="4">SB210</strain>
    </source>
</reference>
<dbReference type="Proteomes" id="UP000009168">
    <property type="component" value="Unassembled WGS sequence"/>
</dbReference>
<dbReference type="AlphaFoldDB" id="I7MB80"/>
<sequence>MKRSHSQSYNISNQPGSAQKDNLDYFKETTSLRKKYLEAQAQNADKLKQSISQVLDYNDPKVIQSFAQLKAASKVTDIDAIKSQKFRFKGKYPSLTAIRAASTQKERQTLQGFETNYWQKNTLNTNREVLAQSKTFDEQEERAQTAHLRLSGQQKKDFDKQKTKLRENITRIQQEIRDDENQDESDCKSNSMMDQKQSIEQLKLYIETFRLSCKVDCSYPQEMLYVLDKLKSYIFFHWKSSLDLKEDILQITTNKHIKNFFLWVQPYHFPYNEVCRKLLEEIISLNAEHQNQVELLKDKIKELNEVGNGMKQKLELIKKNIIYHKEKGITIQGDTSTLFKYDAYEEEINQLKSVQLKLEKHINTLNEEIFQLKEDILSKDNKIKRQETQIEILKRNVKNLEEQIQAKEKNNAERQKFLLQEKAKLLNDLNQFSDNIDELFQEIKDEFSQDSLKLKDTPQMEFFRKIFITHNLNFEDVYRDVHNVYTMSSKDLLKKLVQYFSSLLEWKADLMNVIMSNSDFDKNLSFQNNCYQNPSSLQHIAQSQNNKISSTSQSLNNIHGSQKIAKNMQQYPKDKESERQFQHNQELIERKRIEQQQNLVLFQLKQILLRQYTNN</sequence>
<organism evidence="3 4">
    <name type="scientific">Tetrahymena thermophila (strain SB210)</name>
    <dbReference type="NCBI Taxonomy" id="312017"/>
    <lineage>
        <taxon>Eukaryota</taxon>
        <taxon>Sar</taxon>
        <taxon>Alveolata</taxon>
        <taxon>Ciliophora</taxon>
        <taxon>Intramacronucleata</taxon>
        <taxon>Oligohymenophorea</taxon>
        <taxon>Hymenostomatida</taxon>
        <taxon>Tetrahymenina</taxon>
        <taxon>Tetrahymenidae</taxon>
        <taxon>Tetrahymena</taxon>
    </lineage>
</organism>
<dbReference type="InParanoid" id="I7MB80"/>
<feature type="coiled-coil region" evidence="1">
    <location>
        <begin position="341"/>
        <end position="442"/>
    </location>
</feature>
<dbReference type="EMBL" id="GG662209">
    <property type="protein sequence ID" value="EAS07826.2"/>
    <property type="molecule type" value="Genomic_DNA"/>
</dbReference>
<evidence type="ECO:0000313" key="4">
    <source>
        <dbReference type="Proteomes" id="UP000009168"/>
    </source>
</evidence>
<keyword evidence="4" id="KW-1185">Reference proteome</keyword>
<evidence type="ECO:0000256" key="2">
    <source>
        <dbReference type="SAM" id="MobiDB-lite"/>
    </source>
</evidence>
<protein>
    <submittedName>
        <fullName evidence="3">Uncharacterized protein</fullName>
    </submittedName>
</protein>
<evidence type="ECO:0000256" key="1">
    <source>
        <dbReference type="SAM" id="Coils"/>
    </source>
</evidence>
<feature type="compositionally biased region" description="Polar residues" evidence="2">
    <location>
        <begin position="1"/>
        <end position="20"/>
    </location>
</feature>
<evidence type="ECO:0000313" key="3">
    <source>
        <dbReference type="EMBL" id="EAS07826.2"/>
    </source>
</evidence>
<proteinExistence type="predicted"/>
<dbReference type="RefSeq" id="XP_001028068.2">
    <property type="nucleotide sequence ID" value="XM_001028068.2"/>
</dbReference>
<name>I7MB80_TETTS</name>